<evidence type="ECO:0000259" key="13">
    <source>
        <dbReference type="Pfam" id="PF10099"/>
    </source>
</evidence>
<dbReference type="Gene3D" id="1.10.10.1320">
    <property type="entry name" value="Anti-sigma factor, zinc-finger domain"/>
    <property type="match status" value="1"/>
</dbReference>
<evidence type="ECO:0000313" key="15">
    <source>
        <dbReference type="Proteomes" id="UP001589667"/>
    </source>
</evidence>
<evidence type="ECO:0000256" key="7">
    <source>
        <dbReference type="ARBA" id="ARBA00023136"/>
    </source>
</evidence>
<evidence type="ECO:0000256" key="5">
    <source>
        <dbReference type="ARBA" id="ARBA00022989"/>
    </source>
</evidence>
<organism evidence="14 15">
    <name type="scientific">Agromyces lapidis</name>
    <dbReference type="NCBI Taxonomy" id="279574"/>
    <lineage>
        <taxon>Bacteria</taxon>
        <taxon>Bacillati</taxon>
        <taxon>Actinomycetota</taxon>
        <taxon>Actinomycetes</taxon>
        <taxon>Micrococcales</taxon>
        <taxon>Microbacteriaceae</taxon>
        <taxon>Agromyces</taxon>
    </lineage>
</organism>
<keyword evidence="15" id="KW-1185">Reference proteome</keyword>
<sequence>MSGADDRPGSEFDELRELTPAYALGALDEPDRLRFEHALESSAELRAEVEAFRAAAASLGESLPPLAPPPGLKADLFARLDTAPQERPAGGSGRPRSDYVAPVEPAPVEPAPLVDELAARRRRRRLAAVLSSAAALVLLVVGVVVGTNWVGPNGWGAQREMTALAEAPDAEQASADVPGGGEVTLVWSAEQGRSAIVAEGLPDVGDEHTYELWYIDESGAVSAGTFDVRGDEAWRLLEGEFASGTAVGITVEPAGGSPEPTTEPIAVIAT</sequence>
<dbReference type="Pfam" id="PF10099">
    <property type="entry name" value="RskA_C"/>
    <property type="match status" value="1"/>
</dbReference>
<feature type="transmembrane region" description="Helical" evidence="12">
    <location>
        <begin position="126"/>
        <end position="150"/>
    </location>
</feature>
<evidence type="ECO:0000256" key="1">
    <source>
        <dbReference type="ARBA" id="ARBA00004167"/>
    </source>
</evidence>
<dbReference type="RefSeq" id="WP_157422823.1">
    <property type="nucleotide sequence ID" value="NZ_BAAANI010000006.1"/>
</dbReference>
<keyword evidence="8" id="KW-0804">Transcription</keyword>
<evidence type="ECO:0000256" key="8">
    <source>
        <dbReference type="ARBA" id="ARBA00023163"/>
    </source>
</evidence>
<evidence type="ECO:0000256" key="12">
    <source>
        <dbReference type="SAM" id="Phobius"/>
    </source>
</evidence>
<accession>A0ABV5SLI6</accession>
<keyword evidence="7 12" id="KW-0472">Membrane</keyword>
<keyword evidence="6" id="KW-0805">Transcription regulation</keyword>
<keyword evidence="3" id="KW-1003">Cell membrane</keyword>
<name>A0ABV5SLI6_9MICO</name>
<evidence type="ECO:0000256" key="11">
    <source>
        <dbReference type="SAM" id="MobiDB-lite"/>
    </source>
</evidence>
<gene>
    <name evidence="14" type="ORF">ACFFQV_02755</name>
</gene>
<feature type="domain" description="Anti-sigma K factor RskA C-terminal" evidence="13">
    <location>
        <begin position="130"/>
        <end position="265"/>
    </location>
</feature>
<evidence type="ECO:0000256" key="3">
    <source>
        <dbReference type="ARBA" id="ARBA00022475"/>
    </source>
</evidence>
<proteinExistence type="predicted"/>
<dbReference type="EMBL" id="JBHMBL010000001">
    <property type="protein sequence ID" value="MFB9641201.1"/>
    <property type="molecule type" value="Genomic_DNA"/>
</dbReference>
<feature type="region of interest" description="Disordered" evidence="11">
    <location>
        <begin position="84"/>
        <end position="104"/>
    </location>
</feature>
<keyword evidence="4 12" id="KW-0812">Transmembrane</keyword>
<dbReference type="InterPro" id="IPR041916">
    <property type="entry name" value="Anti_sigma_zinc_sf"/>
</dbReference>
<evidence type="ECO:0000256" key="9">
    <source>
        <dbReference type="ARBA" id="ARBA00029829"/>
    </source>
</evidence>
<evidence type="ECO:0000256" key="10">
    <source>
        <dbReference type="ARBA" id="ARBA00030803"/>
    </source>
</evidence>
<protein>
    <recommendedName>
        <fullName evidence="10">Regulator of SigK</fullName>
    </recommendedName>
    <alternativeName>
        <fullName evidence="9">Sigma-K anti-sigma factor RskA</fullName>
    </alternativeName>
</protein>
<dbReference type="PANTHER" id="PTHR37461:SF1">
    <property type="entry name" value="ANTI-SIGMA-K FACTOR RSKA"/>
    <property type="match status" value="1"/>
</dbReference>
<evidence type="ECO:0000256" key="6">
    <source>
        <dbReference type="ARBA" id="ARBA00023015"/>
    </source>
</evidence>
<dbReference type="InterPro" id="IPR018764">
    <property type="entry name" value="RskA_C"/>
</dbReference>
<dbReference type="InterPro" id="IPR051474">
    <property type="entry name" value="Anti-sigma-K/W_factor"/>
</dbReference>
<dbReference type="PANTHER" id="PTHR37461">
    <property type="entry name" value="ANTI-SIGMA-K FACTOR RSKA"/>
    <property type="match status" value="1"/>
</dbReference>
<keyword evidence="5 12" id="KW-1133">Transmembrane helix</keyword>
<evidence type="ECO:0000256" key="2">
    <source>
        <dbReference type="ARBA" id="ARBA00004236"/>
    </source>
</evidence>
<comment type="subcellular location">
    <subcellularLocation>
        <location evidence="2">Cell membrane</location>
    </subcellularLocation>
    <subcellularLocation>
        <location evidence="1">Membrane</location>
        <topology evidence="1">Single-pass membrane protein</topology>
    </subcellularLocation>
</comment>
<evidence type="ECO:0000256" key="4">
    <source>
        <dbReference type="ARBA" id="ARBA00022692"/>
    </source>
</evidence>
<evidence type="ECO:0000313" key="14">
    <source>
        <dbReference type="EMBL" id="MFB9641201.1"/>
    </source>
</evidence>
<comment type="caution">
    <text evidence="14">The sequence shown here is derived from an EMBL/GenBank/DDBJ whole genome shotgun (WGS) entry which is preliminary data.</text>
</comment>
<dbReference type="Proteomes" id="UP001589667">
    <property type="component" value="Unassembled WGS sequence"/>
</dbReference>
<reference evidence="14 15" key="1">
    <citation type="submission" date="2024-09" db="EMBL/GenBank/DDBJ databases">
        <authorList>
            <person name="Sun Q."/>
            <person name="Mori K."/>
        </authorList>
    </citation>
    <scope>NUCLEOTIDE SEQUENCE [LARGE SCALE GENOMIC DNA]</scope>
    <source>
        <strain evidence="14 15">JCM 14321</strain>
    </source>
</reference>